<accession>A0A382DMI6</accession>
<dbReference type="EMBL" id="UINC01039980">
    <property type="protein sequence ID" value="SVB39232.1"/>
    <property type="molecule type" value="Genomic_DNA"/>
</dbReference>
<evidence type="ECO:0000313" key="1">
    <source>
        <dbReference type="EMBL" id="SVB39232.1"/>
    </source>
</evidence>
<reference evidence="1" key="1">
    <citation type="submission" date="2018-05" db="EMBL/GenBank/DDBJ databases">
        <authorList>
            <person name="Lanie J.A."/>
            <person name="Ng W.-L."/>
            <person name="Kazmierczak K.M."/>
            <person name="Andrzejewski T.M."/>
            <person name="Davidsen T.M."/>
            <person name="Wayne K.J."/>
            <person name="Tettelin H."/>
            <person name="Glass J.I."/>
            <person name="Rusch D."/>
            <person name="Podicherti R."/>
            <person name="Tsui H.-C.T."/>
            <person name="Winkler M.E."/>
        </authorList>
    </citation>
    <scope>NUCLEOTIDE SEQUENCE</scope>
</reference>
<organism evidence="1">
    <name type="scientific">marine metagenome</name>
    <dbReference type="NCBI Taxonomy" id="408172"/>
    <lineage>
        <taxon>unclassified sequences</taxon>
        <taxon>metagenomes</taxon>
        <taxon>ecological metagenomes</taxon>
    </lineage>
</organism>
<dbReference type="AlphaFoldDB" id="A0A382DMI6"/>
<sequence>MIQYLRLVGFGPSSKTWPKCAPHFLQFTSVLSIPQLASFRNSMLSLFNA</sequence>
<proteinExistence type="predicted"/>
<protein>
    <submittedName>
        <fullName evidence="1">Uncharacterized protein</fullName>
    </submittedName>
</protein>
<gene>
    <name evidence="1" type="ORF">METZ01_LOCUS192086</name>
</gene>
<name>A0A382DMI6_9ZZZZ</name>